<feature type="compositionally biased region" description="Basic and acidic residues" evidence="1">
    <location>
        <begin position="591"/>
        <end position="610"/>
    </location>
</feature>
<feature type="region of interest" description="Disordered" evidence="1">
    <location>
        <begin position="233"/>
        <end position="261"/>
    </location>
</feature>
<feature type="compositionally biased region" description="Basic and acidic residues" evidence="1">
    <location>
        <begin position="727"/>
        <end position="738"/>
    </location>
</feature>
<feature type="region of interest" description="Disordered" evidence="1">
    <location>
        <begin position="151"/>
        <end position="189"/>
    </location>
</feature>
<feature type="compositionally biased region" description="Polar residues" evidence="1">
    <location>
        <begin position="1409"/>
        <end position="1427"/>
    </location>
</feature>
<dbReference type="WBParaSite" id="MBELARI_LOCUS10230.1">
    <property type="protein sequence ID" value="MBELARI_LOCUS10230.1"/>
    <property type="gene ID" value="MBELARI_LOCUS10230"/>
</dbReference>
<feature type="compositionally biased region" description="Low complexity" evidence="1">
    <location>
        <begin position="701"/>
        <end position="716"/>
    </location>
</feature>
<feature type="compositionally biased region" description="Low complexity" evidence="1">
    <location>
        <begin position="418"/>
        <end position="433"/>
    </location>
</feature>
<feature type="compositionally biased region" description="Pro residues" evidence="1">
    <location>
        <begin position="32"/>
        <end position="45"/>
    </location>
</feature>
<feature type="compositionally biased region" description="Basic and acidic residues" evidence="1">
    <location>
        <begin position="1126"/>
        <end position="1143"/>
    </location>
</feature>
<name>A0AAF3E8J0_9BILA</name>
<feature type="region of interest" description="Disordered" evidence="1">
    <location>
        <begin position="636"/>
        <end position="790"/>
    </location>
</feature>
<feature type="compositionally biased region" description="Basic and acidic residues" evidence="1">
    <location>
        <begin position="1236"/>
        <end position="1270"/>
    </location>
</feature>
<sequence length="1459" mass="166221">MNIEKAEERAKEVEETRLHTATATVFLRPVIPVSPPIHPPPPPPTTEQQSQESQRVWSTMTTQIETSTSVKQWSTPAEKIVEGHPPGPDDKPSTLEGEARSGMLRGITPNYKLGTERPDSRIDLPHSGHIPNADGDYKVKQQQDHYKLTVIDPKVRSSANMPAYSTGVPDPRRSRAGDFPSEHTKRSFVKVDPLEQRKLKAMDTRAISTSAYLTESVQRHRDMEASRLKEYLRAKEGDANQPWNKPDWPGPRHQPPKNDESLRELDSIKERIATLQKKVQRSQSMQELMLIPPDEFARTFTPMPSASSTRDPGWLVKMRSNRYLEEVSQNIRKHLSMDQLGALSPRQEPEHNDINARPSGDDPLHWQLRKEFHLTKYSGALVMVRPWLTGPFRSEAANTNPLDDPGHSVRRLRARYLQSVQAASGSKSSRSGRPGLQVAPTLPPLPEEVYRSGEELEIERRTSWQPSEGAPRVQPTISSLPERRRTHSGAPLYPPGSTDRIESESQPADRPLEPTVYENKPLPPSVIGVNVERETRQTRPSTAIGNDYPERLMSPPPNREPRGILKQSYSHFEAHQAYQSEMRETGSSPLKQHEQASRRPPLENGYEERPLPGTAFQELPEEERVRIMQENLQRHRLGQRATGASQPKLPASSFNGPFFKLEEVGPGGASRSRPQSVAPPLGSVTEMRESIEERDEGHFRSQQIEYSYEQSSQQLQKMRQMSASEVELQRHNESHDDPTAPSVVIWPPPSAKKERPRSQSVMSRSITDPDRIDEFRRQKDLEKEAIRRREDRLQRDLEKQVYAMELQQHRLYEQQSVSATQSPYPQQYQYPQEISYDQQRYSMREPYPPLQQYTAPLSPAREVPYTQPHAHDPGPPPPAQVRVFETRPLSAMSESGHQTSPQVPTWKRTYIVEKPNIEAKNEILTGDEVLEKDLQDVEIDILKRREAFVEKPELEPEIFRTGRRWQPPPERPYVWPTLRRPVSVDPTLPPRDFTPGPPHSPDDAGYQWAPLVYDPAYKKEQKNFTPQHSPPHSPIRGHGTGPLDEPAKRQTRYLVKPAADGSHRPRPAFGGPRHTPSGGFYPHAPNAIKVIKRPNSPNAEPQIEIIHQRNFHRLDEIGSPTPRASTSDRRTRKESYSSSQIDRDQLQDWEKIYDLPPHSSQIVSKEVPQHVDVKRRLAHFEESARRITGRMAARALSLTHLDQVPPPDYDEHPGVTVATLPHRRSERQAHHHHQNYQHEQHASTARRENREEREVRRHRERQLIESERRRAAYMHGLARESRQSQHDRHRSYESAHSSQHHQVARRESSSSSRVGSPMHTGVPIRHSSHSQRHQQPSRSQSRLSQPTTIALSPQPRSETPGAARVRSKMAVLTGPSPPPPSYERARRYLPPPLPEGYRLTDPGVDPRATSPSQGNTQRLVRSVQEQARSIAASPTPAPGTPPGRVGSSRDPRSPNPRYL</sequence>
<protein>
    <submittedName>
        <fullName evidence="3">Uncharacterized protein</fullName>
    </submittedName>
</protein>
<feature type="compositionally biased region" description="Basic and acidic residues" evidence="1">
    <location>
        <begin position="79"/>
        <end position="99"/>
    </location>
</feature>
<organism evidence="2 3">
    <name type="scientific">Mesorhabditis belari</name>
    <dbReference type="NCBI Taxonomy" id="2138241"/>
    <lineage>
        <taxon>Eukaryota</taxon>
        <taxon>Metazoa</taxon>
        <taxon>Ecdysozoa</taxon>
        <taxon>Nematoda</taxon>
        <taxon>Chromadorea</taxon>
        <taxon>Rhabditida</taxon>
        <taxon>Rhabditina</taxon>
        <taxon>Rhabditomorpha</taxon>
        <taxon>Rhabditoidea</taxon>
        <taxon>Rhabditidae</taxon>
        <taxon>Mesorhabditinae</taxon>
        <taxon>Mesorhabditis</taxon>
    </lineage>
</organism>
<feature type="compositionally biased region" description="Basic residues" evidence="1">
    <location>
        <begin position="1225"/>
        <end position="1235"/>
    </location>
</feature>
<feature type="region of interest" description="Disordered" evidence="1">
    <location>
        <begin position="848"/>
        <end position="881"/>
    </location>
</feature>
<keyword evidence="2" id="KW-1185">Reference proteome</keyword>
<feature type="compositionally biased region" description="Basic and acidic residues" evidence="1">
    <location>
        <begin position="448"/>
        <end position="462"/>
    </location>
</feature>
<evidence type="ECO:0000313" key="3">
    <source>
        <dbReference type="WBParaSite" id="MBELARI_LOCUS10230.1"/>
    </source>
</evidence>
<feature type="region of interest" description="Disordered" evidence="1">
    <location>
        <begin position="418"/>
        <end position="620"/>
    </location>
</feature>
<feature type="compositionally biased region" description="Low complexity" evidence="1">
    <location>
        <begin position="1333"/>
        <end position="1345"/>
    </location>
</feature>
<feature type="compositionally biased region" description="Basic and acidic residues" evidence="1">
    <location>
        <begin position="114"/>
        <end position="126"/>
    </location>
</feature>
<reference evidence="3" key="1">
    <citation type="submission" date="2024-02" db="UniProtKB">
        <authorList>
            <consortium name="WormBaseParasite"/>
        </authorList>
    </citation>
    <scope>IDENTIFICATION</scope>
</reference>
<feature type="region of interest" description="Disordered" evidence="1">
    <location>
        <begin position="1022"/>
        <end position="1046"/>
    </location>
</feature>
<feature type="compositionally biased region" description="Basic and acidic residues" evidence="1">
    <location>
        <begin position="686"/>
        <end position="699"/>
    </location>
</feature>
<feature type="region of interest" description="Disordered" evidence="1">
    <location>
        <begin position="29"/>
        <end position="139"/>
    </location>
</feature>
<feature type="compositionally biased region" description="Polar residues" evidence="1">
    <location>
        <begin position="46"/>
        <end position="75"/>
    </location>
</feature>
<feature type="region of interest" description="Disordered" evidence="1">
    <location>
        <begin position="1114"/>
        <end position="1143"/>
    </location>
</feature>
<feature type="compositionally biased region" description="Basic and acidic residues" evidence="1">
    <location>
        <begin position="767"/>
        <end position="790"/>
    </location>
</feature>
<feature type="region of interest" description="Disordered" evidence="1">
    <location>
        <begin position="1225"/>
        <end position="1459"/>
    </location>
</feature>
<evidence type="ECO:0000313" key="2">
    <source>
        <dbReference type="Proteomes" id="UP000887575"/>
    </source>
</evidence>
<feature type="compositionally biased region" description="Polar residues" evidence="1">
    <location>
        <begin position="1346"/>
        <end position="1357"/>
    </location>
</feature>
<proteinExistence type="predicted"/>
<evidence type="ECO:0000256" key="1">
    <source>
        <dbReference type="SAM" id="MobiDB-lite"/>
    </source>
</evidence>
<dbReference type="Proteomes" id="UP000887575">
    <property type="component" value="Unassembled WGS sequence"/>
</dbReference>
<feature type="compositionally biased region" description="Basic and acidic residues" evidence="1">
    <location>
        <begin position="1277"/>
        <end position="1293"/>
    </location>
</feature>
<feature type="compositionally biased region" description="Basic and acidic residues" evidence="1">
    <location>
        <begin position="170"/>
        <end position="185"/>
    </location>
</feature>
<accession>A0AAF3E8J0</accession>
<feature type="region of interest" description="Disordered" evidence="1">
    <location>
        <begin position="985"/>
        <end position="1005"/>
    </location>
</feature>